<keyword evidence="1" id="KW-1133">Transmembrane helix</keyword>
<dbReference type="Proteomes" id="UP001595713">
    <property type="component" value="Unassembled WGS sequence"/>
</dbReference>
<evidence type="ECO:0000313" key="2">
    <source>
        <dbReference type="EMBL" id="MFC3578693.1"/>
    </source>
</evidence>
<sequence>MNHDQKPARVRVVAATAPAAVPTVERRHTDNGAAMPADLSTSAARSGIAKVAAAALFLLACVLGGIAEAVLNR</sequence>
<evidence type="ECO:0000313" key="3">
    <source>
        <dbReference type="Proteomes" id="UP001595713"/>
    </source>
</evidence>
<feature type="transmembrane region" description="Helical" evidence="1">
    <location>
        <begin position="48"/>
        <end position="71"/>
    </location>
</feature>
<keyword evidence="3" id="KW-1185">Reference proteome</keyword>
<organism evidence="2 3">
    <name type="scientific">Sphingomonas hylomeconis</name>
    <dbReference type="NCBI Taxonomy" id="1395958"/>
    <lineage>
        <taxon>Bacteria</taxon>
        <taxon>Pseudomonadati</taxon>
        <taxon>Pseudomonadota</taxon>
        <taxon>Alphaproteobacteria</taxon>
        <taxon>Sphingomonadales</taxon>
        <taxon>Sphingomonadaceae</taxon>
        <taxon>Sphingomonas</taxon>
    </lineage>
</organism>
<protein>
    <submittedName>
        <fullName evidence="2">Uncharacterized protein</fullName>
    </submittedName>
</protein>
<keyword evidence="1" id="KW-0812">Transmembrane</keyword>
<name>A0ABV7SPP1_9SPHN</name>
<gene>
    <name evidence="2" type="ORF">ACFONA_00825</name>
</gene>
<reference evidence="3" key="1">
    <citation type="journal article" date="2019" name="Int. J. Syst. Evol. Microbiol.">
        <title>The Global Catalogue of Microorganisms (GCM) 10K type strain sequencing project: providing services to taxonomists for standard genome sequencing and annotation.</title>
        <authorList>
            <consortium name="The Broad Institute Genomics Platform"/>
            <consortium name="The Broad Institute Genome Sequencing Center for Infectious Disease"/>
            <person name="Wu L."/>
            <person name="Ma J."/>
        </authorList>
    </citation>
    <scope>NUCLEOTIDE SEQUENCE [LARGE SCALE GENOMIC DNA]</scope>
    <source>
        <strain evidence="3">KCTC 42739</strain>
    </source>
</reference>
<comment type="caution">
    <text evidence="2">The sequence shown here is derived from an EMBL/GenBank/DDBJ whole genome shotgun (WGS) entry which is preliminary data.</text>
</comment>
<proteinExistence type="predicted"/>
<dbReference type="RefSeq" id="WP_261293894.1">
    <property type="nucleotide sequence ID" value="NZ_JANQBK010000004.1"/>
</dbReference>
<accession>A0ABV7SPP1</accession>
<dbReference type="EMBL" id="JBHRXP010000001">
    <property type="protein sequence ID" value="MFC3578693.1"/>
    <property type="molecule type" value="Genomic_DNA"/>
</dbReference>
<evidence type="ECO:0000256" key="1">
    <source>
        <dbReference type="SAM" id="Phobius"/>
    </source>
</evidence>
<keyword evidence="1" id="KW-0472">Membrane</keyword>